<organism evidence="7 8">
    <name type="scientific">Rosa chinensis</name>
    <name type="common">China rose</name>
    <dbReference type="NCBI Taxonomy" id="74649"/>
    <lineage>
        <taxon>Eukaryota</taxon>
        <taxon>Viridiplantae</taxon>
        <taxon>Streptophyta</taxon>
        <taxon>Embryophyta</taxon>
        <taxon>Tracheophyta</taxon>
        <taxon>Spermatophyta</taxon>
        <taxon>Magnoliopsida</taxon>
        <taxon>eudicotyledons</taxon>
        <taxon>Gunneridae</taxon>
        <taxon>Pentapetalae</taxon>
        <taxon>rosids</taxon>
        <taxon>fabids</taxon>
        <taxon>Rosales</taxon>
        <taxon>Rosaceae</taxon>
        <taxon>Rosoideae</taxon>
        <taxon>Rosoideae incertae sedis</taxon>
        <taxon>Rosa</taxon>
    </lineage>
</organism>
<dbReference type="InterPro" id="IPR027417">
    <property type="entry name" value="P-loop_NTPase"/>
</dbReference>
<evidence type="ECO:0000256" key="2">
    <source>
        <dbReference type="ARBA" id="ARBA00022801"/>
    </source>
</evidence>
<dbReference type="GO" id="GO:0016787">
    <property type="term" value="F:hydrolase activity"/>
    <property type="evidence" value="ECO:0007669"/>
    <property type="project" value="UniProtKB-UniRule"/>
</dbReference>
<keyword evidence="2 5" id="KW-0378">Hydrolase</keyword>
<dbReference type="Gene3D" id="1.10.10.160">
    <property type="match status" value="1"/>
</dbReference>
<dbReference type="OMA" id="SHVENAR"/>
<keyword evidence="3 5" id="KW-0347">Helicase</keyword>
<comment type="caution">
    <text evidence="7">The sequence shown here is derived from an EMBL/GenBank/DDBJ whole genome shotgun (WGS) entry which is preliminary data.</text>
</comment>
<gene>
    <name evidence="7" type="ORF">RchiOBHm_Chr4g0445971</name>
</gene>
<evidence type="ECO:0000256" key="5">
    <source>
        <dbReference type="PROSITE-ProRule" id="PRU00560"/>
    </source>
</evidence>
<evidence type="ECO:0000256" key="4">
    <source>
        <dbReference type="ARBA" id="ARBA00022840"/>
    </source>
</evidence>
<dbReference type="GO" id="GO:0004386">
    <property type="term" value="F:helicase activity"/>
    <property type="evidence" value="ECO:0007669"/>
    <property type="project" value="UniProtKB-UniRule"/>
</dbReference>
<dbReference type="Gramene" id="PRQ41351">
    <property type="protein sequence ID" value="PRQ41351"/>
    <property type="gene ID" value="RchiOBHm_Chr4g0445971"/>
</dbReference>
<keyword evidence="4 5" id="KW-0067">ATP-binding</keyword>
<dbReference type="GO" id="GO:0005524">
    <property type="term" value="F:ATP binding"/>
    <property type="evidence" value="ECO:0007669"/>
    <property type="project" value="UniProtKB-UniRule"/>
</dbReference>
<keyword evidence="8" id="KW-1185">Reference proteome</keyword>
<protein>
    <submittedName>
        <fullName evidence="7">Putative tetratricopeptide-like helical domain, uvrD-like Helicase, ATP-binding protein</fullName>
    </submittedName>
</protein>
<proteinExistence type="predicted"/>
<evidence type="ECO:0000313" key="7">
    <source>
        <dbReference type="EMBL" id="PRQ41351.1"/>
    </source>
</evidence>
<dbReference type="PANTHER" id="PTHR21529">
    <property type="entry name" value="MAMMARY TURMOR VIRUS RECEPTOR HOMOLOG 1, 2 MTVR1, 2"/>
    <property type="match status" value="1"/>
</dbReference>
<dbReference type="InterPro" id="IPR039904">
    <property type="entry name" value="TRANK1"/>
</dbReference>
<dbReference type="PANTHER" id="PTHR21529:SF4">
    <property type="entry name" value="TPR AND ANKYRIN REPEAT-CONTAINING PROTEIN 1"/>
    <property type="match status" value="1"/>
</dbReference>
<evidence type="ECO:0000259" key="6">
    <source>
        <dbReference type="PROSITE" id="PS51198"/>
    </source>
</evidence>
<evidence type="ECO:0000256" key="3">
    <source>
        <dbReference type="ARBA" id="ARBA00022806"/>
    </source>
</evidence>
<dbReference type="InterPro" id="IPR011990">
    <property type="entry name" value="TPR-like_helical_dom_sf"/>
</dbReference>
<dbReference type="PROSITE" id="PS51198">
    <property type="entry name" value="UVRD_HELICASE_ATP_BIND"/>
    <property type="match status" value="1"/>
</dbReference>
<feature type="binding site" evidence="5">
    <location>
        <begin position="101"/>
        <end position="108"/>
    </location>
    <ligand>
        <name>ATP</name>
        <dbReference type="ChEBI" id="CHEBI:30616"/>
    </ligand>
</feature>
<keyword evidence="1 5" id="KW-0547">Nucleotide-binding</keyword>
<dbReference type="Proteomes" id="UP000238479">
    <property type="component" value="Chromosome 4"/>
</dbReference>
<name>A0A2P6R4I3_ROSCH</name>
<reference evidence="7 8" key="1">
    <citation type="journal article" date="2018" name="Nat. Genet.">
        <title>The Rosa genome provides new insights in the design of modern roses.</title>
        <authorList>
            <person name="Bendahmane M."/>
        </authorList>
    </citation>
    <scope>NUCLEOTIDE SEQUENCE [LARGE SCALE GENOMIC DNA]</scope>
    <source>
        <strain evidence="8">cv. Old Blush</strain>
    </source>
</reference>
<dbReference type="SUPFAM" id="SSF52540">
    <property type="entry name" value="P-loop containing nucleoside triphosphate hydrolases"/>
    <property type="match status" value="1"/>
</dbReference>
<feature type="domain" description="UvrD-like helicase ATP-binding" evidence="6">
    <location>
        <begin position="80"/>
        <end position="463"/>
    </location>
</feature>
<dbReference type="SUPFAM" id="SSF48452">
    <property type="entry name" value="TPR-like"/>
    <property type="match status" value="1"/>
</dbReference>
<dbReference type="InterPro" id="IPR013986">
    <property type="entry name" value="DExx_box_DNA_helicase_dom_sf"/>
</dbReference>
<evidence type="ECO:0000313" key="8">
    <source>
        <dbReference type="Proteomes" id="UP000238479"/>
    </source>
</evidence>
<evidence type="ECO:0000256" key="1">
    <source>
        <dbReference type="ARBA" id="ARBA00022741"/>
    </source>
</evidence>
<accession>A0A2P6R4I3</accession>
<dbReference type="Pfam" id="PF00580">
    <property type="entry name" value="UvrD-helicase"/>
    <property type="match status" value="1"/>
</dbReference>
<dbReference type="InterPro" id="IPR014016">
    <property type="entry name" value="UvrD-like_ATP-bd"/>
</dbReference>
<sequence>MKYFEGDLEVPMSWPASLDVIRYKDLSVTSDSVDDVSKDKSYVENSKVSESFLLMKFYSLSSGVVNHLLSDREGRELVLPFEVTDEEMEAILYNRSAFIVGRSGTGKTTVLTMKLYQKEQYYNMAKEGLYAVVQSSGGSNATVLRQIFVTVSPKLCFAIKQHVSNLRSFASGVSCHSAEFGSIGLDDYDDAEAEFRDLPNSFLDIPSERYPLIITFHKFLMMLDGSLSNSYFERFLDNLKLPRRPPQSSRSLKSLLRTKEVNYERFCSSYWPHFNMKLTKRLDALRVITEIISHIKGGLRALEAGNGKLSQSDYVKMSECRASNLCQKEREIIYDIFQVYEKMKTRNGEYDIADFVIDIHRRLQREKYKGDEINFVYIDEVQDLTMSQIMLFKHICSNVEEGFVFSGDTAQTISKGIDFRFQDIRHLFYKKFVLDSRSNEHNERNDKAEISKMFHLSQNFRTHGGVILVRDATVQKEISNSFGKQALVLTIVECKGLEFQDVLLYKYFGSSPLINEWRLIYNYMKEHDLLSPTLHKSIPTFDRAKHNFLCSELKQLYVAISRTRNRLWIYEDMEGLWNPMFDYWIKKCLVQVRQLDDSLVEKMKVSSSAEEWKSRGMKLYHERNYEMANMCFQNAHDTYWERRSKAGSLKVMAYCMQTSNPEKAKSILREAAEIFEDIGMANSAAQCFFDSGDYDVAGRIYYHKCGKQARERAAECFFLAERYESAAEIFQSIGMAESAARCYYELGQYERAGTIYLEDCGDPGLERAGECFYLAGCYKGAADAYGRGNFLSDCLSVCLKGKLFDIGLKYIKSWKQHARKEHDLAIRGELEFLESCAFHYYEVEDTRSNMKSVRSEMLSSRKILNAHLSSSPKIYLWDDKLIRDFRDLKIYLKVKQSEKQFSVDSLVYFWNVWKDMVVYLIEYFESVETQAVNRKRTYGDFFLNYLGVWRQFHDDLCFVYSVLISDANWVRGMDKRSFQINGELVTIDVWQIISAAHSYWTSELLSVGIRILNKVEALYRVKSDSVFCQSWCLTQIYVVAKCLLESKYLKLRNEDSYTLQNFVELSSEDIVACIFPPDWRKSVRENMITHRQKDTSKSLLKQVVVDLFTSSKKNLSYGQVGRLAMIILGSGNFDDDELYKKLMKNLKCSPLWKVFIQNLCGSIIAKQKGYVLINTSQEKKDVSLVQGLHQALAETYYANWREVNDYISPDGFFYLIECLLMWVSCFQGFVITTKSCFIEWLMQKEDTKLTASVLADVLISFEPILMFLIDVVREVLYDKKTMVEWIQRSISQWEECHSLLILRSVIGNDLVVASFGVDCSRFFCPDSISVEMKTNLCSNEILRKLFQRPHIHDQYSQGQTIIGEVCSPVPSAYDSEETKVIGSPRLLLPNSGVVEDEVQHTGNSNKSDLPMGFDALWDKFKSFKLVEKDGQRSLLSDASAFKLFVGKIIFLLTAVWLASFPNAVDIEEQIVSREVLSMLDELMQLYAALHGSEKELGNKMSTVAKLSAKLLVRRQRMEPMFFWPEKREAYLQDAAATGTQTGS</sequence>
<dbReference type="Gene3D" id="3.40.50.300">
    <property type="entry name" value="P-loop containing nucleotide triphosphate hydrolases"/>
    <property type="match status" value="1"/>
</dbReference>
<dbReference type="Gene3D" id="1.25.40.10">
    <property type="entry name" value="Tetratricopeptide repeat domain"/>
    <property type="match status" value="1"/>
</dbReference>
<dbReference type="EMBL" id="PDCK01000042">
    <property type="protein sequence ID" value="PRQ41351.1"/>
    <property type="molecule type" value="Genomic_DNA"/>
</dbReference>